<feature type="region of interest" description="Disordered" evidence="1">
    <location>
        <begin position="101"/>
        <end position="123"/>
    </location>
</feature>
<keyword evidence="3" id="KW-1185">Reference proteome</keyword>
<feature type="compositionally biased region" description="Polar residues" evidence="1">
    <location>
        <begin position="144"/>
        <end position="161"/>
    </location>
</feature>
<organism evidence="2 3">
    <name type="scientific">Vallicoccus soli</name>
    <dbReference type="NCBI Taxonomy" id="2339232"/>
    <lineage>
        <taxon>Bacteria</taxon>
        <taxon>Bacillati</taxon>
        <taxon>Actinomycetota</taxon>
        <taxon>Actinomycetes</taxon>
        <taxon>Motilibacterales</taxon>
        <taxon>Vallicoccaceae</taxon>
        <taxon>Vallicoccus</taxon>
    </lineage>
</organism>
<feature type="region of interest" description="Disordered" evidence="1">
    <location>
        <begin position="1"/>
        <end position="23"/>
    </location>
</feature>
<sequence>MQDEQGAGAHAAGGQDEGSGHAAAVAGAVGVAAAAAGALAARALSRDDDEAPGRWRAVTVQVPRSELERGLPAPLAELGDALEVRLVDAPGDRGTEVHVRLRDGEPSGVSGAAARLTGQDPRQDVRRALRESKLLLETGEVLQPDSTASTETTPANLQLQWATGHGRDEGRL</sequence>
<evidence type="ECO:0000313" key="2">
    <source>
        <dbReference type="EMBL" id="RJK97952.1"/>
    </source>
</evidence>
<dbReference type="RefSeq" id="WP_119948879.1">
    <property type="nucleotide sequence ID" value="NZ_QZEZ01000001.1"/>
</dbReference>
<feature type="region of interest" description="Disordered" evidence="1">
    <location>
        <begin position="138"/>
        <end position="172"/>
    </location>
</feature>
<dbReference type="AlphaFoldDB" id="A0A3A3Z3H3"/>
<proteinExistence type="predicted"/>
<dbReference type="InterPro" id="IPR023393">
    <property type="entry name" value="START-like_dom_sf"/>
</dbReference>
<protein>
    <submittedName>
        <fullName evidence="2">Uncharacterized protein</fullName>
    </submittedName>
</protein>
<feature type="compositionally biased region" description="Low complexity" evidence="1">
    <location>
        <begin position="1"/>
        <end position="14"/>
    </location>
</feature>
<name>A0A3A3Z3H3_9ACTN</name>
<dbReference type="OrthoDB" id="3695445at2"/>
<dbReference type="Proteomes" id="UP000265614">
    <property type="component" value="Unassembled WGS sequence"/>
</dbReference>
<dbReference type="Gene3D" id="3.30.530.20">
    <property type="match status" value="1"/>
</dbReference>
<gene>
    <name evidence="2" type="ORF">D5H78_03040</name>
</gene>
<reference evidence="2 3" key="1">
    <citation type="submission" date="2018-09" db="EMBL/GenBank/DDBJ databases">
        <title>YIM 75000 draft genome.</title>
        <authorList>
            <person name="Tang S."/>
            <person name="Feng Y."/>
        </authorList>
    </citation>
    <scope>NUCLEOTIDE SEQUENCE [LARGE SCALE GENOMIC DNA]</scope>
    <source>
        <strain evidence="2 3">YIM 75000</strain>
    </source>
</reference>
<comment type="caution">
    <text evidence="2">The sequence shown here is derived from an EMBL/GenBank/DDBJ whole genome shotgun (WGS) entry which is preliminary data.</text>
</comment>
<evidence type="ECO:0000256" key="1">
    <source>
        <dbReference type="SAM" id="MobiDB-lite"/>
    </source>
</evidence>
<evidence type="ECO:0000313" key="3">
    <source>
        <dbReference type="Proteomes" id="UP000265614"/>
    </source>
</evidence>
<accession>A0A3A3Z3H3</accession>
<dbReference type="EMBL" id="QZEZ01000001">
    <property type="protein sequence ID" value="RJK97952.1"/>
    <property type="molecule type" value="Genomic_DNA"/>
</dbReference>